<dbReference type="Gene3D" id="3.30.420.40">
    <property type="match status" value="1"/>
</dbReference>
<dbReference type="AlphaFoldDB" id="A0A4R3KTC1"/>
<dbReference type="PANTHER" id="PTHR30005">
    <property type="entry name" value="EXOPOLYPHOSPHATASE"/>
    <property type="match status" value="1"/>
</dbReference>
<evidence type="ECO:0000313" key="3">
    <source>
        <dbReference type="Proteomes" id="UP000295807"/>
    </source>
</evidence>
<organism evidence="2 3">
    <name type="scientific">Anseongella ginsenosidimutans</name>
    <dbReference type="NCBI Taxonomy" id="496056"/>
    <lineage>
        <taxon>Bacteria</taxon>
        <taxon>Pseudomonadati</taxon>
        <taxon>Bacteroidota</taxon>
        <taxon>Sphingobacteriia</taxon>
        <taxon>Sphingobacteriales</taxon>
        <taxon>Sphingobacteriaceae</taxon>
        <taxon>Anseongella</taxon>
    </lineage>
</organism>
<protein>
    <submittedName>
        <fullName evidence="2">Exopolyphosphatase/guanosine-5'-triphosphate, 3'-diphosphate pyrophosphatase</fullName>
    </submittedName>
</protein>
<dbReference type="Proteomes" id="UP000295807">
    <property type="component" value="Unassembled WGS sequence"/>
</dbReference>
<gene>
    <name evidence="2" type="ORF">EDD80_104230</name>
</gene>
<evidence type="ECO:0000259" key="1">
    <source>
        <dbReference type="Pfam" id="PF02541"/>
    </source>
</evidence>
<dbReference type="PANTHER" id="PTHR30005:SF0">
    <property type="entry name" value="RETROGRADE REGULATION PROTEIN 2"/>
    <property type="match status" value="1"/>
</dbReference>
<dbReference type="Pfam" id="PF02541">
    <property type="entry name" value="Ppx-GppA"/>
    <property type="match status" value="1"/>
</dbReference>
<evidence type="ECO:0000313" key="2">
    <source>
        <dbReference type="EMBL" id="TCS87879.1"/>
    </source>
</evidence>
<dbReference type="GO" id="GO:0016462">
    <property type="term" value="F:pyrophosphatase activity"/>
    <property type="evidence" value="ECO:0007669"/>
    <property type="project" value="TreeGrafter"/>
</dbReference>
<dbReference type="EMBL" id="SMAD01000004">
    <property type="protein sequence ID" value="TCS87879.1"/>
    <property type="molecule type" value="Genomic_DNA"/>
</dbReference>
<dbReference type="CDD" id="cd24006">
    <property type="entry name" value="ASKHA_NBD_PPX_GppA"/>
    <property type="match status" value="1"/>
</dbReference>
<dbReference type="OrthoDB" id="9814545at2"/>
<reference evidence="2 3" key="1">
    <citation type="submission" date="2019-03" db="EMBL/GenBank/DDBJ databases">
        <title>Genomic Encyclopedia of Type Strains, Phase IV (KMG-IV): sequencing the most valuable type-strain genomes for metagenomic binning, comparative biology and taxonomic classification.</title>
        <authorList>
            <person name="Goeker M."/>
        </authorList>
    </citation>
    <scope>NUCLEOTIDE SEQUENCE [LARGE SCALE GENOMIC DNA]</scope>
    <source>
        <strain evidence="2 3">DSM 21100</strain>
    </source>
</reference>
<accession>A0A4R3KTC1</accession>
<comment type="caution">
    <text evidence="2">The sequence shown here is derived from an EMBL/GenBank/DDBJ whole genome shotgun (WGS) entry which is preliminary data.</text>
</comment>
<dbReference type="InterPro" id="IPR050273">
    <property type="entry name" value="GppA/Ppx_hydrolase"/>
</dbReference>
<dbReference type="InterPro" id="IPR043129">
    <property type="entry name" value="ATPase_NBD"/>
</dbReference>
<feature type="domain" description="Ppx/GppA phosphatase N-terminal" evidence="1">
    <location>
        <begin position="39"/>
        <end position="283"/>
    </location>
</feature>
<name>A0A4R3KTC1_9SPHI</name>
<sequence>MYYAAIDIGSNAIRLMIAAITRSGSKVSYKKKSLIRIPLRLGDEAFRDKRLSETKAEGLLRAMHEFKHLMDKYDVSDYMACATSAMREAVNGPAIIEEVKDKTGLEIRIIDGKTEAGIISGHLQATLEKKKNYLYIDVGGGSTELSVFSGGGIQASASFNIGTIRLMDKRDSEDIWKEMKSFIRTNTRDLKKVYGIGTGGNINKLIKLSDEKKKDYLSFSQLKKTYDYLRSFSLKERIEVLGLNPDRADVIIPASEIFLSVMEWGGIRKIYVSRKGLADGIISLLIEKNFRNGQ</sequence>
<dbReference type="Gene3D" id="3.30.420.150">
    <property type="entry name" value="Exopolyphosphatase. Domain 2"/>
    <property type="match status" value="1"/>
</dbReference>
<dbReference type="InterPro" id="IPR003695">
    <property type="entry name" value="Ppx_GppA_N"/>
</dbReference>
<dbReference type="RefSeq" id="WP_132128957.1">
    <property type="nucleotide sequence ID" value="NZ_CP042432.1"/>
</dbReference>
<proteinExistence type="predicted"/>
<dbReference type="SUPFAM" id="SSF53067">
    <property type="entry name" value="Actin-like ATPase domain"/>
    <property type="match status" value="2"/>
</dbReference>
<keyword evidence="3" id="KW-1185">Reference proteome</keyword>